<accession>A0A074MXF6</accession>
<dbReference type="InterPro" id="IPR033116">
    <property type="entry name" value="TRYPSIN_SER"/>
</dbReference>
<evidence type="ECO:0000259" key="4">
    <source>
        <dbReference type="PROSITE" id="PS51208"/>
    </source>
</evidence>
<dbReference type="AlphaFoldDB" id="A0A074MXF6"/>
<dbReference type="EMBL" id="JMIW01000003">
    <property type="protein sequence ID" value="KEO90297.1"/>
    <property type="molecule type" value="Genomic_DNA"/>
</dbReference>
<reference evidence="5 6" key="1">
    <citation type="submission" date="2014-04" db="EMBL/GenBank/DDBJ databases">
        <title>A comprehensive comparison of genomes of Erythrobacter spp. strains.</title>
        <authorList>
            <person name="Zheng Q."/>
        </authorList>
    </citation>
    <scope>NUCLEOTIDE SEQUENCE [LARGE SCALE GENOMIC DNA]</scope>
    <source>
        <strain evidence="5 6">DSM 6997</strain>
    </source>
</reference>
<dbReference type="InterPro" id="IPR009003">
    <property type="entry name" value="Peptidase_S1_PA"/>
</dbReference>
<feature type="domain" description="Peptidase S1" evidence="3">
    <location>
        <begin position="114"/>
        <end position="427"/>
    </location>
</feature>
<dbReference type="GO" id="GO:0004252">
    <property type="term" value="F:serine-type endopeptidase activity"/>
    <property type="evidence" value="ECO:0007669"/>
    <property type="project" value="InterPro"/>
</dbReference>
<proteinExistence type="predicted"/>
<evidence type="ECO:0000313" key="6">
    <source>
        <dbReference type="Proteomes" id="UP000027647"/>
    </source>
</evidence>
<dbReference type="InterPro" id="IPR036709">
    <property type="entry name" value="Autotransporte_beta_dom_sf"/>
</dbReference>
<dbReference type="PANTHER" id="PTHR24260">
    <property type="match status" value="1"/>
</dbReference>
<feature type="region of interest" description="Disordered" evidence="2">
    <location>
        <begin position="1"/>
        <end position="30"/>
    </location>
</feature>
<dbReference type="SMART" id="SM00869">
    <property type="entry name" value="Autotransporter"/>
    <property type="match status" value="1"/>
</dbReference>
<dbReference type="Proteomes" id="UP000027647">
    <property type="component" value="Unassembled WGS sequence"/>
</dbReference>
<evidence type="ECO:0000259" key="3">
    <source>
        <dbReference type="PROSITE" id="PS50240"/>
    </source>
</evidence>
<dbReference type="GO" id="GO:0006508">
    <property type="term" value="P:proteolysis"/>
    <property type="evidence" value="ECO:0007669"/>
    <property type="project" value="UniProtKB-KW"/>
</dbReference>
<dbReference type="InterPro" id="IPR043504">
    <property type="entry name" value="Peptidase_S1_PA_chymotrypsin"/>
</dbReference>
<organism evidence="5 6">
    <name type="scientific">Erythrobacter longus</name>
    <dbReference type="NCBI Taxonomy" id="1044"/>
    <lineage>
        <taxon>Bacteria</taxon>
        <taxon>Pseudomonadati</taxon>
        <taxon>Pseudomonadota</taxon>
        <taxon>Alphaproteobacteria</taxon>
        <taxon>Sphingomonadales</taxon>
        <taxon>Erythrobacteraceae</taxon>
        <taxon>Erythrobacter/Porphyrobacter group</taxon>
        <taxon>Erythrobacter</taxon>
    </lineage>
</organism>
<dbReference type="SUPFAM" id="SSF103515">
    <property type="entry name" value="Autotransporter"/>
    <property type="match status" value="1"/>
</dbReference>
<dbReference type="STRING" id="1044.EH31_09415"/>
<evidence type="ECO:0000256" key="1">
    <source>
        <dbReference type="RuleBase" id="RU363034"/>
    </source>
</evidence>
<evidence type="ECO:0008006" key="7">
    <source>
        <dbReference type="Google" id="ProtNLM"/>
    </source>
</evidence>
<dbReference type="eggNOG" id="COG4625">
    <property type="taxonomic scope" value="Bacteria"/>
</dbReference>
<comment type="caution">
    <text evidence="5">The sequence shown here is derived from an EMBL/GenBank/DDBJ whole genome shotgun (WGS) entry which is preliminary data.</text>
</comment>
<dbReference type="Gene3D" id="2.40.128.130">
    <property type="entry name" value="Autotransporter beta-domain"/>
    <property type="match status" value="1"/>
</dbReference>
<dbReference type="SUPFAM" id="SSF50494">
    <property type="entry name" value="Trypsin-like serine proteases"/>
    <property type="match status" value="1"/>
</dbReference>
<keyword evidence="1" id="KW-0378">Hydrolase</keyword>
<dbReference type="PROSITE" id="PS51208">
    <property type="entry name" value="AUTOTRANSPORTER"/>
    <property type="match status" value="1"/>
</dbReference>
<evidence type="ECO:0000313" key="5">
    <source>
        <dbReference type="EMBL" id="KEO90297.1"/>
    </source>
</evidence>
<keyword evidence="6" id="KW-1185">Reference proteome</keyword>
<dbReference type="InterPro" id="IPR051333">
    <property type="entry name" value="CLIP_Serine_Protease"/>
</dbReference>
<dbReference type="PROSITE" id="PS50240">
    <property type="entry name" value="TRYPSIN_DOM"/>
    <property type="match status" value="1"/>
</dbReference>
<dbReference type="InterPro" id="IPR018114">
    <property type="entry name" value="TRYPSIN_HIS"/>
</dbReference>
<dbReference type="SMART" id="SM00020">
    <property type="entry name" value="Tryp_SPc"/>
    <property type="match status" value="1"/>
</dbReference>
<feature type="domain" description="Autotransporter" evidence="4">
    <location>
        <begin position="866"/>
        <end position="1159"/>
    </location>
</feature>
<dbReference type="Pfam" id="PF00089">
    <property type="entry name" value="Trypsin"/>
    <property type="match status" value="1"/>
</dbReference>
<dbReference type="InterPro" id="IPR001254">
    <property type="entry name" value="Trypsin_dom"/>
</dbReference>
<dbReference type="Gene3D" id="2.40.10.10">
    <property type="entry name" value="Trypsin-like serine proteases"/>
    <property type="match status" value="1"/>
</dbReference>
<dbReference type="PROSITE" id="PS00135">
    <property type="entry name" value="TRYPSIN_SER"/>
    <property type="match status" value="1"/>
</dbReference>
<keyword evidence="1" id="KW-0720">Serine protease</keyword>
<dbReference type="Pfam" id="PF03797">
    <property type="entry name" value="Autotransporter"/>
    <property type="match status" value="1"/>
</dbReference>
<dbReference type="PANTHER" id="PTHR24260:SF136">
    <property type="entry name" value="GH08193P-RELATED"/>
    <property type="match status" value="1"/>
</dbReference>
<keyword evidence="1" id="KW-0645">Protease</keyword>
<protein>
    <recommendedName>
        <fullName evidence="7">Serine protease</fullName>
    </recommendedName>
</protein>
<dbReference type="PROSITE" id="PS00134">
    <property type="entry name" value="TRYPSIN_HIS"/>
    <property type="match status" value="1"/>
</dbReference>
<name>A0A074MXF6_ERYLO</name>
<gene>
    <name evidence="5" type="ORF">EH31_09415</name>
</gene>
<dbReference type="eggNOG" id="COG3591">
    <property type="taxonomic scope" value="Bacteria"/>
</dbReference>
<dbReference type="InterPro" id="IPR005546">
    <property type="entry name" value="Autotransporte_beta"/>
</dbReference>
<evidence type="ECO:0000256" key="2">
    <source>
        <dbReference type="SAM" id="MobiDB-lite"/>
    </source>
</evidence>
<feature type="compositionally biased region" description="Low complexity" evidence="2">
    <location>
        <begin position="1"/>
        <end position="17"/>
    </location>
</feature>
<sequence length="1159" mass="119633">MALAGALATAPAHASGGDAATAGGEGPTDEVSFRLEADNETDSDTSSVRAAMSPLNTFQGIDAFEFQPDVATIADFRTSRTDGGFIGSIVDPDQRLLVRDDVGVDFGDPDNIAPYAVHLFQQRNSDGGVFFNCTGSVINPRTILTAAHCLNGSEGPIATISSESYGLPGSGAATTVLVATGQSSADRVFTYIGNGAGYADGGVASSTDVIIHPTGNPDNIGLGFPWADVALIAVDAPITDVPSLSILLTPLSEVTHVLQVGYGTNGTGLTGGTNAGSRFLRRVGENMLGLLGSTSDFIDGVFPDFAPATQTLGFESQNYYWTDFDNPDRTPEEVAGCDFTGSNISCGTIDNVLGIDFFDGDALPGEAGTGPGDSGSPLVADQLAGFPLAIGVLSGGFDFFGLGGTYSDVSFYNPLYPFFEFITENTPYKYVSANAGDGNWSDATHWTQDLDPGFFIQDANGNIVNGIPTGPEPGITASGGNFGSILGQDISGFPTDITPGFEGIDTTVPESSVLLGPGSTGFVPQNTDGTIGVAFANPAQYFEVHMNNAGRTTVDLDVEIDKLVVNASDAELFVDSPFALTIIQDIEQFGGLVEVDGTVNTPFYLLVSGELAGNGGTINTNALLNGNGLLNAGGFGAFGDMTVNGDFLQTSAGFILSEFSRGRRGAVSSDVYDITGTAFLGGTLLVSTEDRRPRFGTEYTALTAGAIDGTFDSTVLLSNSATLQAESRVEGGEVIVEITARSLRTLSRGSQMESLGGALDNLRASRFTEFAGLFDFVDSASFDTLGSTLTAITPVSAFNQTFTANSFSHRFTGQIAQRTLALRDGSRAAGGFTAAGNASYAIAGGAPAEIGKVGVFGTASGIYRNGGQLQQSVSGNGTSGFGAFGVNGLSTGEIGANAFEQASLNQAGEITVGADLRLSEDFSFGVAVSNIRNSQLALAGNQPQEDISRSVAIYATYSDGGLFADGYAGTADQRLGSTRQSSGEFLNAFDSSVGQSDGDQVFGGVRLGYAFDLAQGLEVGPVVSMDYLSNRIGGFDETGAGAFGLSVADRTFTSVGAKVGAMASVDIMATEKSSLRAFGSVAYARELADTEDTVVAHFFGASDTPFEISNALDPQWVSVNAGAEMLLGNNFSASVSVTSDMGRGVLSNDQAQASLSWRF</sequence>